<dbReference type="RefSeq" id="WP_126814033.1">
    <property type="nucleotide sequence ID" value="NZ_NGKC01000010.1"/>
</dbReference>
<accession>A0A430AS50</accession>
<comment type="subcellular location">
    <subcellularLocation>
        <location evidence="1">Cell envelope</location>
    </subcellularLocation>
</comment>
<dbReference type="PROSITE" id="PS01039">
    <property type="entry name" value="SBP_BACTERIAL_3"/>
    <property type="match status" value="1"/>
</dbReference>
<dbReference type="InterPro" id="IPR018313">
    <property type="entry name" value="SBP_3_CS"/>
</dbReference>
<evidence type="ECO:0000256" key="5">
    <source>
        <dbReference type="SAM" id="SignalP"/>
    </source>
</evidence>
<name>A0A430AS50_9ENTE</name>
<gene>
    <name evidence="7" type="ORF">CBF27_09315</name>
</gene>
<dbReference type="CDD" id="cd13711">
    <property type="entry name" value="PBP2_Ngo0372_TcyA"/>
    <property type="match status" value="1"/>
</dbReference>
<dbReference type="SUPFAM" id="SSF53850">
    <property type="entry name" value="Periplasmic binding protein-like II"/>
    <property type="match status" value="1"/>
</dbReference>
<dbReference type="Proteomes" id="UP000286773">
    <property type="component" value="Unassembled WGS sequence"/>
</dbReference>
<dbReference type="EMBL" id="NGKC01000010">
    <property type="protein sequence ID" value="RSU10883.1"/>
    <property type="molecule type" value="Genomic_DNA"/>
</dbReference>
<evidence type="ECO:0000313" key="8">
    <source>
        <dbReference type="Proteomes" id="UP000286773"/>
    </source>
</evidence>
<keyword evidence="3 5" id="KW-0732">Signal</keyword>
<dbReference type="PROSITE" id="PS51257">
    <property type="entry name" value="PROKAR_LIPOPROTEIN"/>
    <property type="match status" value="1"/>
</dbReference>
<dbReference type="AlphaFoldDB" id="A0A430AS50"/>
<dbReference type="OrthoDB" id="8613538at2"/>
<feature type="domain" description="Solute-binding protein family 3/N-terminal" evidence="6">
    <location>
        <begin position="34"/>
        <end position="253"/>
    </location>
</feature>
<evidence type="ECO:0000313" key="7">
    <source>
        <dbReference type="EMBL" id="RSU10883.1"/>
    </source>
</evidence>
<organism evidence="7 8">
    <name type="scientific">Vagococcus acidifermentans</name>
    <dbReference type="NCBI Taxonomy" id="564710"/>
    <lineage>
        <taxon>Bacteria</taxon>
        <taxon>Bacillati</taxon>
        <taxon>Bacillota</taxon>
        <taxon>Bacilli</taxon>
        <taxon>Lactobacillales</taxon>
        <taxon>Enterococcaceae</taxon>
        <taxon>Vagococcus</taxon>
    </lineage>
</organism>
<dbReference type="Gene3D" id="3.40.190.10">
    <property type="entry name" value="Periplasmic binding protein-like II"/>
    <property type="match status" value="2"/>
</dbReference>
<evidence type="ECO:0000256" key="2">
    <source>
        <dbReference type="ARBA" id="ARBA00010333"/>
    </source>
</evidence>
<proteinExistence type="inferred from homology"/>
<evidence type="ECO:0000259" key="6">
    <source>
        <dbReference type="SMART" id="SM00062"/>
    </source>
</evidence>
<sequence length="256" mass="28159">MTKKITAFLLSILTVTFFLAGCQKKSAETTGQHVLRVGTEGTYAPFSYHNDQGELTGYDVDVARAVAKKIGYDIEFVEAPWDAMLAAFDSGKSDVIFNQAGITPEREQKYLFSTPYAISHPVLIIHKDNHSITGFSDVRGKVLAQTLMSNYVERAEELGATVTGTDGFSKTVQLVSEKRADGTLNDDIALYDYLKQKPDAPVKIVSVADDAVKSGAMLHKKDRDLHKKIDQAIQELLADGTLAKLSDTYFNKDISK</sequence>
<feature type="chain" id="PRO_5038794677" evidence="5">
    <location>
        <begin position="21"/>
        <end position="256"/>
    </location>
</feature>
<dbReference type="InterPro" id="IPR001638">
    <property type="entry name" value="Solute-binding_3/MltF_N"/>
</dbReference>
<evidence type="ECO:0000256" key="4">
    <source>
        <dbReference type="RuleBase" id="RU003744"/>
    </source>
</evidence>
<dbReference type="SMART" id="SM00062">
    <property type="entry name" value="PBPb"/>
    <property type="match status" value="1"/>
</dbReference>
<evidence type="ECO:0000256" key="3">
    <source>
        <dbReference type="ARBA" id="ARBA00022729"/>
    </source>
</evidence>
<keyword evidence="8" id="KW-1185">Reference proteome</keyword>
<reference evidence="7 8" key="1">
    <citation type="submission" date="2017-05" db="EMBL/GenBank/DDBJ databases">
        <title>Vagococcus spp. assemblies.</title>
        <authorList>
            <person name="Gulvik C.A."/>
        </authorList>
    </citation>
    <scope>NUCLEOTIDE SEQUENCE [LARGE SCALE GENOMIC DNA]</scope>
    <source>
        <strain evidence="7 8">LMG 24798</strain>
    </source>
</reference>
<dbReference type="PANTHER" id="PTHR35936:SF34">
    <property type="entry name" value="ABC TRANSPORTER EXTRACELLULAR-BINDING PROTEIN YCKB-RELATED"/>
    <property type="match status" value="1"/>
</dbReference>
<dbReference type="GO" id="GO:0030313">
    <property type="term" value="C:cell envelope"/>
    <property type="evidence" value="ECO:0007669"/>
    <property type="project" value="UniProtKB-SubCell"/>
</dbReference>
<comment type="similarity">
    <text evidence="2 4">Belongs to the bacterial solute-binding protein 3 family.</text>
</comment>
<dbReference type="Pfam" id="PF00497">
    <property type="entry name" value="SBP_bac_3"/>
    <property type="match status" value="1"/>
</dbReference>
<evidence type="ECO:0000256" key="1">
    <source>
        <dbReference type="ARBA" id="ARBA00004196"/>
    </source>
</evidence>
<protein>
    <submittedName>
        <fullName evidence="7">Amino acid ABC transporter substrate-binding protein</fullName>
    </submittedName>
</protein>
<dbReference type="PANTHER" id="PTHR35936">
    <property type="entry name" value="MEMBRANE-BOUND LYTIC MUREIN TRANSGLYCOSYLASE F"/>
    <property type="match status" value="1"/>
</dbReference>
<feature type="signal peptide" evidence="5">
    <location>
        <begin position="1"/>
        <end position="20"/>
    </location>
</feature>
<comment type="caution">
    <text evidence="7">The sequence shown here is derived from an EMBL/GenBank/DDBJ whole genome shotgun (WGS) entry which is preliminary data.</text>
</comment>